<dbReference type="SUPFAM" id="SSF51445">
    <property type="entry name" value="(Trans)glycosidases"/>
    <property type="match status" value="1"/>
</dbReference>
<dbReference type="PROSITE" id="PS51257">
    <property type="entry name" value="PROKAR_LIPOPROTEIN"/>
    <property type="match status" value="1"/>
</dbReference>
<keyword evidence="8" id="KW-0458">Lysosome</keyword>
<keyword evidence="5" id="KW-0378">Hydrolase</keyword>
<dbReference type="InterPro" id="IPR005199">
    <property type="entry name" value="Glyco_hydro_79"/>
</dbReference>
<dbReference type="InterPro" id="IPR017853">
    <property type="entry name" value="GH"/>
</dbReference>
<evidence type="ECO:0000313" key="12">
    <source>
        <dbReference type="EnsemblPlants" id="Solyc05g012540.3.1"/>
    </source>
</evidence>
<dbReference type="GO" id="GO:0005765">
    <property type="term" value="C:lysosomal membrane"/>
    <property type="evidence" value="ECO:0007669"/>
    <property type="project" value="UniProtKB-SubCell"/>
</dbReference>
<evidence type="ECO:0000256" key="6">
    <source>
        <dbReference type="ARBA" id="ARBA00023136"/>
    </source>
</evidence>
<evidence type="ECO:0000256" key="9">
    <source>
        <dbReference type="ARBA" id="ARBA00023765"/>
    </source>
</evidence>
<comment type="subcellular location">
    <subcellularLocation>
        <location evidence="9">Lysosome membrane</location>
        <topology evidence="9">Peripheral membrane protein</topology>
    </subcellularLocation>
    <subcellularLocation>
        <location evidence="1">Secreted</location>
    </subcellularLocation>
</comment>
<evidence type="ECO:0000256" key="4">
    <source>
        <dbReference type="ARBA" id="ARBA00022729"/>
    </source>
</evidence>
<keyword evidence="4 11" id="KW-0732">Signal</keyword>
<dbReference type="EnsemblPlants" id="Solyc05g012540.3.1">
    <property type="protein sequence ID" value="Solyc05g012540.3.1"/>
    <property type="gene ID" value="Solyc05g012540.3"/>
</dbReference>
<evidence type="ECO:0000256" key="11">
    <source>
        <dbReference type="SAM" id="SignalP"/>
    </source>
</evidence>
<protein>
    <recommendedName>
        <fullName evidence="14">Heparanase-like protein 2</fullName>
    </recommendedName>
</protein>
<dbReference type="InParanoid" id="A0A3Q7H8D5"/>
<sequence>MVSRRSRFFCLFFLVSSCLFNLSNSDELKVVVKGVTSIAQTDDNFICATLDWWPENKCDYNQCPWGKAGILNLSYKLFAAFNPLRLRIGGSLQDQVYYKVGNYPKNCSNFEKKSDGLFGFSDGCLHMNRWDELHDMFNKTGTFSFNALIGRIPSDENDTTLWVGDWNHYNAKSLMKYTLNKGYKIDSYELVLLGNELCGSGVAAKIKAHQYGNDVKKLKKLVTHMYPNPANRPKILAPGGFYDQKWFQEFLETTGPGVVDGLTHHIYNLGCHVVGVDPTLIDKLQNPFFLSQIAQTFKNVDNDAKLFSPSSGPWVGESGGAYNSGGKTTSHTFVNVGMTSTFNHKVYCRQSLIGGNYGLLNTTSFIPNPDYYGYLKRHKLMGKNVLSITHEGSPYIRTYAHFLLINMDKSTTFDVSVVDDLNMYAEGVASVEYINPNPDSVDSMHPREEYHLTPKDGNIQSDVLLLNGTPLKLTSSLDIPVMKPKLVDPTLPISVAPQSIVFATLRGFQAPACA</sequence>
<dbReference type="OMA" id="PDYWISL"/>
<feature type="chain" id="PRO_5018564303" description="Heparanase-like protein 2" evidence="11">
    <location>
        <begin position="26"/>
        <end position="514"/>
    </location>
</feature>
<keyword evidence="7" id="KW-0325">Glycoprotein</keyword>
<organism evidence="12">
    <name type="scientific">Solanum lycopersicum</name>
    <name type="common">Tomato</name>
    <name type="synonym">Lycopersicon esculentum</name>
    <dbReference type="NCBI Taxonomy" id="4081"/>
    <lineage>
        <taxon>Eukaryota</taxon>
        <taxon>Viridiplantae</taxon>
        <taxon>Streptophyta</taxon>
        <taxon>Embryophyta</taxon>
        <taxon>Tracheophyta</taxon>
        <taxon>Spermatophyta</taxon>
        <taxon>Magnoliopsida</taxon>
        <taxon>eudicotyledons</taxon>
        <taxon>Gunneridae</taxon>
        <taxon>Pentapetalae</taxon>
        <taxon>asterids</taxon>
        <taxon>lamiids</taxon>
        <taxon>Solanales</taxon>
        <taxon>Solanaceae</taxon>
        <taxon>Solanoideae</taxon>
        <taxon>Solaneae</taxon>
        <taxon>Solanum</taxon>
        <taxon>Solanum subgen. Lycopersicon</taxon>
    </lineage>
</organism>
<feature type="signal peptide" evidence="11">
    <location>
        <begin position="1"/>
        <end position="25"/>
    </location>
</feature>
<keyword evidence="6" id="KW-0472">Membrane</keyword>
<evidence type="ECO:0000256" key="8">
    <source>
        <dbReference type="ARBA" id="ARBA00023228"/>
    </source>
</evidence>
<evidence type="ECO:0000256" key="7">
    <source>
        <dbReference type="ARBA" id="ARBA00023180"/>
    </source>
</evidence>
<dbReference type="PANTHER" id="PTHR14363:SF13">
    <property type="entry name" value="OS07G0598400 PROTEIN"/>
    <property type="match status" value="1"/>
</dbReference>
<evidence type="ECO:0000256" key="10">
    <source>
        <dbReference type="ARBA" id="ARBA00055929"/>
    </source>
</evidence>
<accession>A0A3Q7H8D5</accession>
<dbReference type="FunFam" id="3.20.20.80:FF:000023">
    <property type="entry name" value="heparanase-like protein 3"/>
    <property type="match status" value="1"/>
</dbReference>
<dbReference type="Gene3D" id="3.20.20.80">
    <property type="entry name" value="Glycosidases"/>
    <property type="match status" value="1"/>
</dbReference>
<comment type="function">
    <text evidence="10">Endoglycosidase which is a cell surface and extracellular matrix-degrading enzyme. Cleaves heparan sulfate proteoglycans (HSPGs) into heparan sulfate side chains and core proteoglycans.</text>
</comment>
<evidence type="ECO:0000256" key="3">
    <source>
        <dbReference type="ARBA" id="ARBA00022525"/>
    </source>
</evidence>
<proteinExistence type="inferred from homology"/>
<evidence type="ECO:0000256" key="2">
    <source>
        <dbReference type="ARBA" id="ARBA00009800"/>
    </source>
</evidence>
<comment type="similarity">
    <text evidence="2">Belongs to the glycosyl hydrolase 79 family.</text>
</comment>
<evidence type="ECO:0000256" key="1">
    <source>
        <dbReference type="ARBA" id="ARBA00004613"/>
    </source>
</evidence>
<dbReference type="Pfam" id="PF03662">
    <property type="entry name" value="Glyco_hydro_79n"/>
    <property type="match status" value="1"/>
</dbReference>
<reference evidence="12" key="1">
    <citation type="journal article" date="2012" name="Nature">
        <title>The tomato genome sequence provides insights into fleshy fruit evolution.</title>
        <authorList>
            <consortium name="Tomato Genome Consortium"/>
        </authorList>
    </citation>
    <scope>NUCLEOTIDE SEQUENCE [LARGE SCALE GENOMIC DNA]</scope>
    <source>
        <strain evidence="12">cv. Heinz 1706</strain>
    </source>
</reference>
<dbReference type="GO" id="GO:0004566">
    <property type="term" value="F:beta-glucuronidase activity"/>
    <property type="evidence" value="ECO:0000318"/>
    <property type="project" value="GO_Central"/>
</dbReference>
<name>A0A3Q7H8D5_SOLLC</name>
<keyword evidence="3" id="KW-0964">Secreted</keyword>
<keyword evidence="13" id="KW-1185">Reference proteome</keyword>
<reference evidence="12" key="2">
    <citation type="submission" date="2019-01" db="UniProtKB">
        <authorList>
            <consortium name="EnsemblPlants"/>
        </authorList>
    </citation>
    <scope>IDENTIFICATION</scope>
    <source>
        <strain evidence="12">cv. Heinz 1706</strain>
    </source>
</reference>
<dbReference type="PANTHER" id="PTHR14363">
    <property type="entry name" value="HEPARANASE-RELATED"/>
    <property type="match status" value="1"/>
</dbReference>
<evidence type="ECO:0000256" key="5">
    <source>
        <dbReference type="ARBA" id="ARBA00022801"/>
    </source>
</evidence>
<evidence type="ECO:0000313" key="13">
    <source>
        <dbReference type="Proteomes" id="UP000004994"/>
    </source>
</evidence>
<dbReference type="PaxDb" id="4081-Solyc05g012540.2.1"/>
<dbReference type="Gramene" id="Solyc05g012540.3.1">
    <property type="protein sequence ID" value="Solyc05g012540.3.1"/>
    <property type="gene ID" value="Solyc05g012540.3"/>
</dbReference>
<evidence type="ECO:0008006" key="14">
    <source>
        <dbReference type="Google" id="ProtNLM"/>
    </source>
</evidence>
<dbReference type="AlphaFoldDB" id="A0A3Q7H8D5"/>
<dbReference type="GO" id="GO:0005576">
    <property type="term" value="C:extracellular region"/>
    <property type="evidence" value="ECO:0007669"/>
    <property type="project" value="UniProtKB-SubCell"/>
</dbReference>
<dbReference type="Proteomes" id="UP000004994">
    <property type="component" value="Chromosome 5"/>
</dbReference>